<reference evidence="1 2" key="1">
    <citation type="submission" date="2018-04" db="EMBL/GenBank/DDBJ databases">
        <authorList>
            <person name="Vogel A."/>
        </authorList>
    </citation>
    <scope>NUCLEOTIDE SEQUENCE [LARGE SCALE GENOMIC DNA]</scope>
</reference>
<dbReference type="AlphaFoldDB" id="A0A484LSH3"/>
<gene>
    <name evidence="1" type="ORF">CCAM_LOCUS21237</name>
</gene>
<dbReference type="Pfam" id="PF14223">
    <property type="entry name" value="Retrotran_gag_2"/>
    <property type="match status" value="1"/>
</dbReference>
<evidence type="ECO:0000313" key="2">
    <source>
        <dbReference type="Proteomes" id="UP000595140"/>
    </source>
</evidence>
<accession>A0A484LSH3</accession>
<evidence type="ECO:0000313" key="1">
    <source>
        <dbReference type="EMBL" id="VFQ79461.1"/>
    </source>
</evidence>
<proteinExistence type="predicted"/>
<dbReference type="Proteomes" id="UP000595140">
    <property type="component" value="Unassembled WGS sequence"/>
</dbReference>
<dbReference type="PANTHER" id="PTHR34676">
    <property type="entry name" value="DUF4219 DOMAIN-CONTAINING PROTEIN-RELATED"/>
    <property type="match status" value="1"/>
</dbReference>
<dbReference type="EMBL" id="OOIL02001958">
    <property type="protein sequence ID" value="VFQ79461.1"/>
    <property type="molecule type" value="Genomic_DNA"/>
</dbReference>
<evidence type="ECO:0008006" key="3">
    <source>
        <dbReference type="Google" id="ProtNLM"/>
    </source>
</evidence>
<sequence>MRIYIRSINFQLWLIIKNGETMPMKKVGETTIPKKEEEYDAEDIKKVEAFEKAKHVIFCAINPDDYRKISSCSTAKEMWDKLEVTYEGTPQVREAKIDFLTHEYELFKMKEIESVDQMFDRFLKIINDLHVLGKTYSNKDLVRKILRSLTSEWRSNVDAIYESIGNTNVTIDGLRGNLKTYESTVLKPSLYKSPGLALKASSSKRVEVSDSDSDDDNPSDNLLEKFQEFLKEELRSRDCKRKGEPVPTCFGCGELGQIKPYCPYRKENKKTERAYMAWDSENSGDETATLCLMAHEQNGEGGLFPWLYEGRAYSFELKSWSAVSLSKCIEARGTQVLWL</sequence>
<organism evidence="1 2">
    <name type="scientific">Cuscuta campestris</name>
    <dbReference type="NCBI Taxonomy" id="132261"/>
    <lineage>
        <taxon>Eukaryota</taxon>
        <taxon>Viridiplantae</taxon>
        <taxon>Streptophyta</taxon>
        <taxon>Embryophyta</taxon>
        <taxon>Tracheophyta</taxon>
        <taxon>Spermatophyta</taxon>
        <taxon>Magnoliopsida</taxon>
        <taxon>eudicotyledons</taxon>
        <taxon>Gunneridae</taxon>
        <taxon>Pentapetalae</taxon>
        <taxon>asterids</taxon>
        <taxon>lamiids</taxon>
        <taxon>Solanales</taxon>
        <taxon>Convolvulaceae</taxon>
        <taxon>Cuscuteae</taxon>
        <taxon>Cuscuta</taxon>
        <taxon>Cuscuta subgen. Grammica</taxon>
        <taxon>Cuscuta sect. Cleistogrammica</taxon>
    </lineage>
</organism>
<dbReference type="OrthoDB" id="1294149at2759"/>
<protein>
    <recommendedName>
        <fullName evidence="3">CCHC-type domain-containing protein</fullName>
    </recommendedName>
</protein>
<dbReference type="PANTHER" id="PTHR34676:SF15">
    <property type="entry name" value="ZINC FINGER, CCHC-TYPE-RELATED"/>
    <property type="match status" value="1"/>
</dbReference>
<keyword evidence="2" id="KW-1185">Reference proteome</keyword>
<name>A0A484LSH3_9ASTE</name>